<feature type="binding site" evidence="12">
    <location>
        <position position="285"/>
    </location>
    <ligand>
        <name>K(+)</name>
        <dbReference type="ChEBI" id="CHEBI:29103"/>
    </ligand>
</feature>
<feature type="binding site" evidence="12">
    <location>
        <position position="139"/>
    </location>
    <ligand>
        <name>substrate</name>
    </ligand>
</feature>
<keyword evidence="11 12" id="KW-0119">Carbohydrate metabolism</keyword>
<comment type="catalytic activity">
    <reaction evidence="12">
        <text>D-ribose + ATP = D-ribose 5-phosphate + ADP + H(+)</text>
        <dbReference type="Rhea" id="RHEA:13697"/>
        <dbReference type="ChEBI" id="CHEBI:15378"/>
        <dbReference type="ChEBI" id="CHEBI:30616"/>
        <dbReference type="ChEBI" id="CHEBI:47013"/>
        <dbReference type="ChEBI" id="CHEBI:78346"/>
        <dbReference type="ChEBI" id="CHEBI:456216"/>
        <dbReference type="EC" id="2.7.1.15"/>
    </reaction>
</comment>
<evidence type="ECO:0000313" key="15">
    <source>
        <dbReference type="Proteomes" id="UP000636505"/>
    </source>
</evidence>
<dbReference type="Pfam" id="PF00294">
    <property type="entry name" value="PfkB"/>
    <property type="match status" value="1"/>
</dbReference>
<dbReference type="PANTHER" id="PTHR10584:SF166">
    <property type="entry name" value="RIBOKINASE"/>
    <property type="match status" value="1"/>
</dbReference>
<dbReference type="GO" id="GO:0004747">
    <property type="term" value="F:ribokinase activity"/>
    <property type="evidence" value="ECO:0007669"/>
    <property type="project" value="UniProtKB-UniRule"/>
</dbReference>
<keyword evidence="9 12" id="KW-0460">Magnesium</keyword>
<dbReference type="InterPro" id="IPR002139">
    <property type="entry name" value="Ribo/fructo_kinase"/>
</dbReference>
<comment type="caution">
    <text evidence="12">Lacks conserved residue(s) required for the propagation of feature annotation.</text>
</comment>
<keyword evidence="4 12" id="KW-0808">Transferase</keyword>
<comment type="activity regulation">
    <text evidence="12">Activated by a monovalent cation that binds near, but not in, the active site. The most likely occupant of the site in vivo is potassium. Ion binding induces a conformational change that may alter substrate affinity.</text>
</comment>
<dbReference type="NCBIfam" id="TIGR02152">
    <property type="entry name" value="D_ribokin_bact"/>
    <property type="match status" value="1"/>
</dbReference>
<organism evidence="14 15">
    <name type="scientific">Vasconcelosia minhoensis LEGE 07310</name>
    <dbReference type="NCBI Taxonomy" id="915328"/>
    <lineage>
        <taxon>Bacteria</taxon>
        <taxon>Bacillati</taxon>
        <taxon>Cyanobacteriota</taxon>
        <taxon>Cyanophyceae</taxon>
        <taxon>Nodosilineales</taxon>
        <taxon>Cymatolegaceae</taxon>
        <taxon>Vasconcelosia</taxon>
        <taxon>Vasconcelosia minhoensis</taxon>
    </lineage>
</organism>
<feature type="binding site" evidence="12">
    <location>
        <begin position="220"/>
        <end position="225"/>
    </location>
    <ligand>
        <name>ATP</name>
        <dbReference type="ChEBI" id="CHEBI:30616"/>
    </ligand>
</feature>
<dbReference type="InterPro" id="IPR011877">
    <property type="entry name" value="Ribokinase"/>
</dbReference>
<dbReference type="RefSeq" id="WP_193906337.1">
    <property type="nucleotide sequence ID" value="NZ_JADEXG010000017.1"/>
</dbReference>
<dbReference type="AlphaFoldDB" id="A0A8J7DBC0"/>
<keyword evidence="7 12" id="KW-0418">Kinase</keyword>
<dbReference type="UniPathway" id="UPA00916">
    <property type="reaction ID" value="UER00889"/>
</dbReference>
<comment type="pathway">
    <text evidence="12">Carbohydrate metabolism; D-ribose degradation; D-ribose 5-phosphate from beta-D-ribopyranose: step 2/2.</text>
</comment>
<evidence type="ECO:0000256" key="4">
    <source>
        <dbReference type="ARBA" id="ARBA00022679"/>
    </source>
</evidence>
<feature type="active site" description="Proton acceptor" evidence="12">
    <location>
        <position position="252"/>
    </location>
</feature>
<feature type="binding site" evidence="12">
    <location>
        <position position="248"/>
    </location>
    <ligand>
        <name>K(+)</name>
        <dbReference type="ChEBI" id="CHEBI:29103"/>
    </ligand>
</feature>
<feature type="binding site" evidence="12">
    <location>
        <begin position="38"/>
        <end position="42"/>
    </location>
    <ligand>
        <name>substrate</name>
    </ligand>
</feature>
<dbReference type="PROSITE" id="PS00584">
    <property type="entry name" value="PFKB_KINASES_2"/>
    <property type="match status" value="1"/>
</dbReference>
<evidence type="ECO:0000256" key="1">
    <source>
        <dbReference type="ARBA" id="ARBA00005380"/>
    </source>
</evidence>
<proteinExistence type="inferred from homology"/>
<comment type="cofactor">
    <cofactor evidence="12">
        <name>Mg(2+)</name>
        <dbReference type="ChEBI" id="CHEBI:18420"/>
    </cofactor>
    <text evidence="12">Requires a divalent cation, most likely magnesium in vivo, as an electrophilic catalyst to aid phosphoryl group transfer. It is the chelate of the metal and the nucleotide that is the actual substrate.</text>
</comment>
<sequence length="306" mass="31784">MSIVVFGSLNMDLVTQTARLPQPGETVLGQNFTTVPGGKGANQAVAAARLGAEVVMVGRVGNDGFGEALRQSLGAAGIETAEIATDPDHRTGTAAIAVEQSGENQIIVVPGANGAVDQTDVERLTPYLKTAQVLLLQFEIPQRAVQKAAAIAQQYNLQVIVDPAPAVDQLPDRFYPHIHLLTPNQSEASRLVGFEVKDPETAAAAAKALRQRGVNMVIVKLGAQGIVCDGPDGRFRQPAFAVDVVDTVAAGDALNGGLAVALAEGQPVQSAVTWARAVAALAVTRSGAQAAMPTRSQVEAFLRDAD</sequence>
<evidence type="ECO:0000259" key="13">
    <source>
        <dbReference type="Pfam" id="PF00294"/>
    </source>
</evidence>
<feature type="binding site" evidence="12">
    <location>
        <begin position="251"/>
        <end position="252"/>
    </location>
    <ligand>
        <name>ATP</name>
        <dbReference type="ChEBI" id="CHEBI:30616"/>
    </ligand>
</feature>
<keyword evidence="5 12" id="KW-0479">Metal-binding</keyword>
<dbReference type="EC" id="2.7.1.15" evidence="2 12"/>
<evidence type="ECO:0000256" key="2">
    <source>
        <dbReference type="ARBA" id="ARBA00012035"/>
    </source>
</evidence>
<keyword evidence="10 12" id="KW-0630">Potassium</keyword>
<dbReference type="GO" id="GO:0046872">
    <property type="term" value="F:metal ion binding"/>
    <property type="evidence" value="ECO:0007669"/>
    <property type="project" value="UniProtKB-KW"/>
</dbReference>
<name>A0A8J7DBC0_9CYAN</name>
<evidence type="ECO:0000256" key="5">
    <source>
        <dbReference type="ARBA" id="ARBA00022723"/>
    </source>
</evidence>
<feature type="binding site" evidence="12">
    <location>
        <position position="184"/>
    </location>
    <ligand>
        <name>ATP</name>
        <dbReference type="ChEBI" id="CHEBI:30616"/>
    </ligand>
</feature>
<comment type="similarity">
    <text evidence="1">Belongs to the carbohydrate kinase pfkB family.</text>
</comment>
<evidence type="ECO:0000256" key="10">
    <source>
        <dbReference type="ARBA" id="ARBA00022958"/>
    </source>
</evidence>
<dbReference type="Proteomes" id="UP000636505">
    <property type="component" value="Unassembled WGS sequence"/>
</dbReference>
<evidence type="ECO:0000256" key="7">
    <source>
        <dbReference type="ARBA" id="ARBA00022777"/>
    </source>
</evidence>
<dbReference type="InterPro" id="IPR029056">
    <property type="entry name" value="Ribokinase-like"/>
</dbReference>
<feature type="binding site" evidence="12">
    <location>
        <position position="246"/>
    </location>
    <ligand>
        <name>K(+)</name>
        <dbReference type="ChEBI" id="CHEBI:29103"/>
    </ligand>
</feature>
<dbReference type="GO" id="GO:0005524">
    <property type="term" value="F:ATP binding"/>
    <property type="evidence" value="ECO:0007669"/>
    <property type="project" value="UniProtKB-UniRule"/>
</dbReference>
<dbReference type="InterPro" id="IPR002173">
    <property type="entry name" value="Carboh/pur_kinase_PfkB_CS"/>
</dbReference>
<comment type="similarity">
    <text evidence="12">Belongs to the carbohydrate kinase PfkB family. Ribokinase subfamily.</text>
</comment>
<dbReference type="HAMAP" id="MF_01987">
    <property type="entry name" value="Ribokinase"/>
    <property type="match status" value="1"/>
</dbReference>
<dbReference type="SUPFAM" id="SSF53613">
    <property type="entry name" value="Ribokinase-like"/>
    <property type="match status" value="1"/>
</dbReference>
<dbReference type="GO" id="GO:0019303">
    <property type="term" value="P:D-ribose catabolic process"/>
    <property type="evidence" value="ECO:0007669"/>
    <property type="project" value="UniProtKB-UniRule"/>
</dbReference>
<feature type="binding site" evidence="12">
    <location>
        <begin position="10"/>
        <end position="12"/>
    </location>
    <ligand>
        <name>substrate</name>
    </ligand>
</feature>
<dbReference type="PIRSF" id="PIRSF000535">
    <property type="entry name" value="1PFK/6PFK/LacC"/>
    <property type="match status" value="1"/>
</dbReference>
<evidence type="ECO:0000256" key="12">
    <source>
        <dbReference type="HAMAP-Rule" id="MF_01987"/>
    </source>
</evidence>
<dbReference type="InterPro" id="IPR017583">
    <property type="entry name" value="Tagatose/fructose_Pkinase"/>
</dbReference>
<evidence type="ECO:0000256" key="6">
    <source>
        <dbReference type="ARBA" id="ARBA00022741"/>
    </source>
</evidence>
<feature type="binding site" evidence="12">
    <location>
        <position position="252"/>
    </location>
    <ligand>
        <name>substrate</name>
    </ligand>
</feature>
<dbReference type="PANTHER" id="PTHR10584">
    <property type="entry name" value="SUGAR KINASE"/>
    <property type="match status" value="1"/>
</dbReference>
<comment type="function">
    <text evidence="12">Catalyzes the phosphorylation of ribose at O-5 in a reaction requiring ATP and magnesium. The resulting D-ribose-5-phosphate can then be used either for sythesis of nucleotides, histidine, and tryptophan, or as a component of the pentose phosphate pathway.</text>
</comment>
<keyword evidence="6 12" id="KW-0547">Nucleotide-binding</keyword>
<dbReference type="EMBL" id="JADEXG010000017">
    <property type="protein sequence ID" value="MBE9077512.1"/>
    <property type="molecule type" value="Genomic_DNA"/>
</dbReference>
<keyword evidence="12" id="KW-0963">Cytoplasm</keyword>
<gene>
    <name evidence="12 14" type="primary">rbsK</name>
    <name evidence="14" type="ORF">IQ241_09405</name>
</gene>
<keyword evidence="15" id="KW-1185">Reference proteome</keyword>
<dbReference type="Gene3D" id="3.40.1190.20">
    <property type="match status" value="1"/>
</dbReference>
<dbReference type="PRINTS" id="PR00990">
    <property type="entry name" value="RIBOKINASE"/>
</dbReference>
<comment type="subunit">
    <text evidence="12">Homodimer.</text>
</comment>
<comment type="caution">
    <text evidence="14">The sequence shown here is derived from an EMBL/GenBank/DDBJ whole genome shotgun (WGS) entry which is preliminary data.</text>
</comment>
<dbReference type="CDD" id="cd01174">
    <property type="entry name" value="ribokinase"/>
    <property type="match status" value="1"/>
</dbReference>
<evidence type="ECO:0000256" key="8">
    <source>
        <dbReference type="ARBA" id="ARBA00022840"/>
    </source>
</evidence>
<accession>A0A8J7DBC0</accession>
<evidence type="ECO:0000256" key="9">
    <source>
        <dbReference type="ARBA" id="ARBA00022842"/>
    </source>
</evidence>
<evidence type="ECO:0000256" key="11">
    <source>
        <dbReference type="ARBA" id="ARBA00023277"/>
    </source>
</evidence>
<feature type="domain" description="Carbohydrate kinase PfkB" evidence="13">
    <location>
        <begin position="2"/>
        <end position="295"/>
    </location>
</feature>
<feature type="binding site" evidence="12">
    <location>
        <position position="282"/>
    </location>
    <ligand>
        <name>K(+)</name>
        <dbReference type="ChEBI" id="CHEBI:29103"/>
    </ligand>
</feature>
<protein>
    <recommendedName>
        <fullName evidence="3 12">Ribokinase</fullName>
        <shortName evidence="12">RK</shortName>
        <ecNumber evidence="2 12">2.7.1.15</ecNumber>
    </recommendedName>
</protein>
<dbReference type="InterPro" id="IPR011611">
    <property type="entry name" value="PfkB_dom"/>
</dbReference>
<keyword evidence="8 12" id="KW-0067">ATP-binding</keyword>
<comment type="subcellular location">
    <subcellularLocation>
        <location evidence="12">Cytoplasm</location>
    </subcellularLocation>
</comment>
<feature type="binding site" evidence="12">
    <location>
        <position position="287"/>
    </location>
    <ligand>
        <name>K(+)</name>
        <dbReference type="ChEBI" id="CHEBI:29103"/>
    </ligand>
</feature>
<evidence type="ECO:0000256" key="3">
    <source>
        <dbReference type="ARBA" id="ARBA00016943"/>
    </source>
</evidence>
<reference evidence="14" key="1">
    <citation type="submission" date="2020-10" db="EMBL/GenBank/DDBJ databases">
        <authorList>
            <person name="Castelo-Branco R."/>
            <person name="Eusebio N."/>
            <person name="Adriana R."/>
            <person name="Vieira A."/>
            <person name="Brugerolle De Fraissinette N."/>
            <person name="Rezende De Castro R."/>
            <person name="Schneider M.P."/>
            <person name="Vasconcelos V."/>
            <person name="Leao P.N."/>
        </authorList>
    </citation>
    <scope>NUCLEOTIDE SEQUENCE</scope>
    <source>
        <strain evidence="14">LEGE 07310</strain>
    </source>
</reference>
<evidence type="ECO:0000313" key="14">
    <source>
        <dbReference type="EMBL" id="MBE9077512.1"/>
    </source>
</evidence>
<dbReference type="GO" id="GO:0005829">
    <property type="term" value="C:cytosol"/>
    <property type="evidence" value="ECO:0007669"/>
    <property type="project" value="TreeGrafter"/>
</dbReference>